<dbReference type="Gene3D" id="3.40.50.2300">
    <property type="match status" value="1"/>
</dbReference>
<evidence type="ECO:0000313" key="9">
    <source>
        <dbReference type="Proteomes" id="UP001589890"/>
    </source>
</evidence>
<feature type="modified residue" description="4-aspartylphosphate" evidence="5">
    <location>
        <position position="57"/>
    </location>
</feature>
<protein>
    <submittedName>
        <fullName evidence="8">Response regulator</fullName>
    </submittedName>
</protein>
<gene>
    <name evidence="8" type="ORF">ACFFGN_03485</name>
</gene>
<dbReference type="EMBL" id="JBHLTC010000002">
    <property type="protein sequence ID" value="MFC0623108.1"/>
    <property type="molecule type" value="Genomic_DNA"/>
</dbReference>
<sequence>MTDRIGVLVAEDQTFLRTSLRELIDDDPLLSAVGEARNGREAVEAVDRLRPAVVLMDIRMPVLDGLVATGLICARHPDTKVVVLTTFDLDEYVYEALRSGASAFLLKNAPAAEILRAIHTVHEGNAMLAPEVTRRMIANFALPPAQSGDTGPAVFDVLTERERDVVGAIVQGLSNEEIAAELFLSRATVKTYLSRLFTKLGVRDRTQLVILAYESGFVRR</sequence>
<keyword evidence="2" id="KW-0805">Transcription regulation</keyword>
<dbReference type="InterPro" id="IPR016032">
    <property type="entry name" value="Sig_transdc_resp-reg_C-effctor"/>
</dbReference>
<keyword evidence="4" id="KW-0804">Transcription</keyword>
<evidence type="ECO:0000256" key="4">
    <source>
        <dbReference type="ARBA" id="ARBA00023163"/>
    </source>
</evidence>
<dbReference type="InterPro" id="IPR058245">
    <property type="entry name" value="NreC/VraR/RcsB-like_REC"/>
</dbReference>
<dbReference type="PANTHER" id="PTHR43214:SF24">
    <property type="entry name" value="TRANSCRIPTIONAL REGULATORY PROTEIN NARL-RELATED"/>
    <property type="match status" value="1"/>
</dbReference>
<dbReference type="RefSeq" id="WP_380043799.1">
    <property type="nucleotide sequence ID" value="NZ_JBHLTC010000002.1"/>
</dbReference>
<proteinExistence type="predicted"/>
<keyword evidence="1 5" id="KW-0597">Phosphoprotein</keyword>
<evidence type="ECO:0000259" key="6">
    <source>
        <dbReference type="PROSITE" id="PS50043"/>
    </source>
</evidence>
<dbReference type="PRINTS" id="PR00038">
    <property type="entry name" value="HTHLUXR"/>
</dbReference>
<reference evidence="8 9" key="1">
    <citation type="submission" date="2024-09" db="EMBL/GenBank/DDBJ databases">
        <authorList>
            <person name="Sun Q."/>
            <person name="Mori K."/>
        </authorList>
    </citation>
    <scope>NUCLEOTIDE SEQUENCE [LARGE SCALE GENOMIC DNA]</scope>
    <source>
        <strain evidence="8 9">CGMCC 1.15906</strain>
    </source>
</reference>
<dbReference type="SMART" id="SM00421">
    <property type="entry name" value="HTH_LUXR"/>
    <property type="match status" value="1"/>
</dbReference>
<dbReference type="InterPro" id="IPR001789">
    <property type="entry name" value="Sig_transdc_resp-reg_receiver"/>
</dbReference>
<keyword evidence="3" id="KW-0238">DNA-binding</keyword>
<dbReference type="PROSITE" id="PS00622">
    <property type="entry name" value="HTH_LUXR_1"/>
    <property type="match status" value="1"/>
</dbReference>
<evidence type="ECO:0000256" key="3">
    <source>
        <dbReference type="ARBA" id="ARBA00023125"/>
    </source>
</evidence>
<dbReference type="Pfam" id="PF00072">
    <property type="entry name" value="Response_reg"/>
    <property type="match status" value="1"/>
</dbReference>
<dbReference type="SUPFAM" id="SSF46894">
    <property type="entry name" value="C-terminal effector domain of the bipartite response regulators"/>
    <property type="match status" value="1"/>
</dbReference>
<evidence type="ECO:0000313" key="8">
    <source>
        <dbReference type="EMBL" id="MFC0623108.1"/>
    </source>
</evidence>
<evidence type="ECO:0000256" key="5">
    <source>
        <dbReference type="PROSITE-ProRule" id="PRU00169"/>
    </source>
</evidence>
<dbReference type="Proteomes" id="UP001589890">
    <property type="component" value="Unassembled WGS sequence"/>
</dbReference>
<dbReference type="PROSITE" id="PS50110">
    <property type="entry name" value="RESPONSE_REGULATORY"/>
    <property type="match status" value="1"/>
</dbReference>
<dbReference type="InterPro" id="IPR000792">
    <property type="entry name" value="Tscrpt_reg_LuxR_C"/>
</dbReference>
<dbReference type="Pfam" id="PF00196">
    <property type="entry name" value="GerE"/>
    <property type="match status" value="1"/>
</dbReference>
<organism evidence="8 9">
    <name type="scientific">Kribbella deserti</name>
    <dbReference type="NCBI Taxonomy" id="1926257"/>
    <lineage>
        <taxon>Bacteria</taxon>
        <taxon>Bacillati</taxon>
        <taxon>Actinomycetota</taxon>
        <taxon>Actinomycetes</taxon>
        <taxon>Propionibacteriales</taxon>
        <taxon>Kribbellaceae</taxon>
        <taxon>Kribbella</taxon>
    </lineage>
</organism>
<feature type="domain" description="Response regulatory" evidence="7">
    <location>
        <begin position="6"/>
        <end position="122"/>
    </location>
</feature>
<accession>A0ABV6QEY5</accession>
<name>A0ABV6QEY5_9ACTN</name>
<evidence type="ECO:0000256" key="2">
    <source>
        <dbReference type="ARBA" id="ARBA00023015"/>
    </source>
</evidence>
<evidence type="ECO:0000259" key="7">
    <source>
        <dbReference type="PROSITE" id="PS50110"/>
    </source>
</evidence>
<dbReference type="SMART" id="SM00448">
    <property type="entry name" value="REC"/>
    <property type="match status" value="1"/>
</dbReference>
<evidence type="ECO:0000256" key="1">
    <source>
        <dbReference type="ARBA" id="ARBA00022553"/>
    </source>
</evidence>
<dbReference type="SUPFAM" id="SSF52172">
    <property type="entry name" value="CheY-like"/>
    <property type="match status" value="1"/>
</dbReference>
<dbReference type="InterPro" id="IPR039420">
    <property type="entry name" value="WalR-like"/>
</dbReference>
<comment type="caution">
    <text evidence="8">The sequence shown here is derived from an EMBL/GenBank/DDBJ whole genome shotgun (WGS) entry which is preliminary data.</text>
</comment>
<dbReference type="PANTHER" id="PTHR43214">
    <property type="entry name" value="TWO-COMPONENT RESPONSE REGULATOR"/>
    <property type="match status" value="1"/>
</dbReference>
<keyword evidence="9" id="KW-1185">Reference proteome</keyword>
<dbReference type="InterPro" id="IPR011006">
    <property type="entry name" value="CheY-like_superfamily"/>
</dbReference>
<feature type="domain" description="HTH luxR-type" evidence="6">
    <location>
        <begin position="151"/>
        <end position="216"/>
    </location>
</feature>
<dbReference type="CDD" id="cd17535">
    <property type="entry name" value="REC_NarL-like"/>
    <property type="match status" value="1"/>
</dbReference>
<dbReference type="PROSITE" id="PS50043">
    <property type="entry name" value="HTH_LUXR_2"/>
    <property type="match status" value="1"/>
</dbReference>
<dbReference type="CDD" id="cd06170">
    <property type="entry name" value="LuxR_C_like"/>
    <property type="match status" value="1"/>
</dbReference>